<dbReference type="CDD" id="cd09170">
    <property type="entry name" value="PLDc_Nuc"/>
    <property type="match status" value="1"/>
</dbReference>
<dbReference type="GO" id="GO:0016891">
    <property type="term" value="F:RNA endonuclease activity producing 5'-phosphomonoesters, hydrolytic mechanism"/>
    <property type="evidence" value="ECO:0007669"/>
    <property type="project" value="TreeGrafter"/>
</dbReference>
<evidence type="ECO:0000313" key="9">
    <source>
        <dbReference type="EMBL" id="EEF61172.1"/>
    </source>
</evidence>
<gene>
    <name evidence="9" type="ORF">Cflav_PD3889</name>
</gene>
<evidence type="ECO:0000256" key="6">
    <source>
        <dbReference type="ARBA" id="ARBA00023098"/>
    </source>
</evidence>
<comment type="caution">
    <text evidence="9">The sequence shown here is derived from an EMBL/GenBank/DDBJ whole genome shotgun (WGS) entry which is preliminary data.</text>
</comment>
<evidence type="ECO:0000259" key="8">
    <source>
        <dbReference type="PROSITE" id="PS50035"/>
    </source>
</evidence>
<feature type="region of interest" description="Disordered" evidence="7">
    <location>
        <begin position="169"/>
        <end position="188"/>
    </location>
</feature>
<dbReference type="SMART" id="SM00155">
    <property type="entry name" value="PLDc"/>
    <property type="match status" value="1"/>
</dbReference>
<keyword evidence="6" id="KW-0443">Lipid metabolism</keyword>
<dbReference type="GO" id="GO:0004630">
    <property type="term" value="F:phospholipase D activity"/>
    <property type="evidence" value="ECO:0007669"/>
    <property type="project" value="UniProtKB-EC"/>
</dbReference>
<proteinExistence type="inferred from homology"/>
<dbReference type="GO" id="GO:0016042">
    <property type="term" value="P:lipid catabolic process"/>
    <property type="evidence" value="ECO:0007669"/>
    <property type="project" value="UniProtKB-KW"/>
</dbReference>
<accession>B9XG10</accession>
<dbReference type="InterPro" id="IPR025202">
    <property type="entry name" value="PLD-like_dom"/>
</dbReference>
<evidence type="ECO:0000313" key="10">
    <source>
        <dbReference type="Proteomes" id="UP000003688"/>
    </source>
</evidence>
<dbReference type="GO" id="GO:0006793">
    <property type="term" value="P:phosphorus metabolic process"/>
    <property type="evidence" value="ECO:0007669"/>
    <property type="project" value="UniProtKB-ARBA"/>
</dbReference>
<dbReference type="RefSeq" id="WP_007414756.1">
    <property type="nucleotide sequence ID" value="NZ_ABOX02000011.1"/>
</dbReference>
<evidence type="ECO:0000256" key="2">
    <source>
        <dbReference type="ARBA" id="ARBA00008664"/>
    </source>
</evidence>
<dbReference type="EC" id="3.1.4.4" evidence="3"/>
<evidence type="ECO:0000256" key="1">
    <source>
        <dbReference type="ARBA" id="ARBA00000798"/>
    </source>
</evidence>
<organism evidence="9 10">
    <name type="scientific">Pedosphaera parvula (strain Ellin514)</name>
    <dbReference type="NCBI Taxonomy" id="320771"/>
    <lineage>
        <taxon>Bacteria</taxon>
        <taxon>Pseudomonadati</taxon>
        <taxon>Verrucomicrobiota</taxon>
        <taxon>Pedosphaerae</taxon>
        <taxon>Pedosphaerales</taxon>
        <taxon>Pedosphaeraceae</taxon>
        <taxon>Pedosphaera</taxon>
    </lineage>
</organism>
<reference evidence="9 10" key="1">
    <citation type="journal article" date="2011" name="J. Bacteriol.">
        <title>Genome sequence of 'Pedosphaera parvula' Ellin514, an aerobic Verrucomicrobial isolate from pasture soil.</title>
        <authorList>
            <person name="Kant R."/>
            <person name="van Passel M.W."/>
            <person name="Sangwan P."/>
            <person name="Palva A."/>
            <person name="Lucas S."/>
            <person name="Copeland A."/>
            <person name="Lapidus A."/>
            <person name="Glavina Del Rio T."/>
            <person name="Dalin E."/>
            <person name="Tice H."/>
            <person name="Bruce D."/>
            <person name="Goodwin L."/>
            <person name="Pitluck S."/>
            <person name="Chertkov O."/>
            <person name="Larimer F.W."/>
            <person name="Land M.L."/>
            <person name="Hauser L."/>
            <person name="Brettin T.S."/>
            <person name="Detter J.C."/>
            <person name="Han S."/>
            <person name="de Vos W.M."/>
            <person name="Janssen P.H."/>
            <person name="Smidt H."/>
        </authorList>
    </citation>
    <scope>NUCLEOTIDE SEQUENCE [LARGE SCALE GENOMIC DNA]</scope>
    <source>
        <strain evidence="9 10">Ellin514</strain>
    </source>
</reference>
<protein>
    <recommendedName>
        <fullName evidence="3">phospholipase D</fullName>
        <ecNumber evidence="3">3.1.4.4</ecNumber>
    </recommendedName>
</protein>
<evidence type="ECO:0000256" key="5">
    <source>
        <dbReference type="ARBA" id="ARBA00022963"/>
    </source>
</evidence>
<sequence precursor="true">MRSLVLTLALMLGLTAVSCKKWSQPQGVAVYFSPTGGCTEAVVDALDHATNTVYVQAYSFTSKPIAQALVDASRRKVKVEVLLDRSQRTEKYSSADFLRDSGIPTYIDAQHAIAHNKIMIIDEGTVLTGSFNFTKAAEENNAENLLVIRDAALAREYLRNWEAHADHSEAYQSKMKSAMERPRSRKRR</sequence>
<dbReference type="STRING" id="320771.Cflav_PD3889"/>
<dbReference type="Proteomes" id="UP000003688">
    <property type="component" value="Unassembled WGS sequence"/>
</dbReference>
<dbReference type="SUPFAM" id="SSF56024">
    <property type="entry name" value="Phospholipase D/nuclease"/>
    <property type="match status" value="1"/>
</dbReference>
<keyword evidence="10" id="KW-1185">Reference proteome</keyword>
<evidence type="ECO:0000256" key="3">
    <source>
        <dbReference type="ARBA" id="ARBA00012027"/>
    </source>
</evidence>
<evidence type="ECO:0000256" key="4">
    <source>
        <dbReference type="ARBA" id="ARBA00022801"/>
    </source>
</evidence>
<dbReference type="Gene3D" id="3.30.870.10">
    <property type="entry name" value="Endonuclease Chain A"/>
    <property type="match status" value="1"/>
</dbReference>
<feature type="domain" description="PLD phosphodiesterase" evidence="8">
    <location>
        <begin position="110"/>
        <end position="137"/>
    </location>
</feature>
<keyword evidence="5" id="KW-0442">Lipid degradation</keyword>
<dbReference type="PANTHER" id="PTHR43856">
    <property type="entry name" value="CARDIOLIPIN HYDROLASE"/>
    <property type="match status" value="1"/>
</dbReference>
<keyword evidence="4" id="KW-0378">Hydrolase</keyword>
<evidence type="ECO:0000256" key="7">
    <source>
        <dbReference type="SAM" id="MobiDB-lite"/>
    </source>
</evidence>
<dbReference type="EMBL" id="ABOX02000011">
    <property type="protein sequence ID" value="EEF61172.1"/>
    <property type="molecule type" value="Genomic_DNA"/>
</dbReference>
<dbReference type="InterPro" id="IPR051406">
    <property type="entry name" value="PLD_domain"/>
</dbReference>
<dbReference type="OrthoDB" id="9762009at2"/>
<dbReference type="PROSITE" id="PS51257">
    <property type="entry name" value="PROKAR_LIPOPROTEIN"/>
    <property type="match status" value="1"/>
</dbReference>
<name>B9XG10_PEDPL</name>
<dbReference type="InterPro" id="IPR001736">
    <property type="entry name" value="PLipase_D/transphosphatidylase"/>
</dbReference>
<comment type="catalytic activity">
    <reaction evidence="1">
        <text>a 1,2-diacyl-sn-glycero-3-phosphocholine + H2O = a 1,2-diacyl-sn-glycero-3-phosphate + choline + H(+)</text>
        <dbReference type="Rhea" id="RHEA:14445"/>
        <dbReference type="ChEBI" id="CHEBI:15354"/>
        <dbReference type="ChEBI" id="CHEBI:15377"/>
        <dbReference type="ChEBI" id="CHEBI:15378"/>
        <dbReference type="ChEBI" id="CHEBI:57643"/>
        <dbReference type="ChEBI" id="CHEBI:58608"/>
        <dbReference type="EC" id="3.1.4.4"/>
    </reaction>
</comment>
<comment type="similarity">
    <text evidence="2">Belongs to the phospholipase D family.</text>
</comment>
<dbReference type="PANTHER" id="PTHR43856:SF1">
    <property type="entry name" value="MITOCHONDRIAL CARDIOLIPIN HYDROLASE"/>
    <property type="match status" value="1"/>
</dbReference>
<dbReference type="PROSITE" id="PS50035">
    <property type="entry name" value="PLD"/>
    <property type="match status" value="1"/>
</dbReference>
<dbReference type="AlphaFoldDB" id="B9XG10"/>
<dbReference type="Pfam" id="PF13091">
    <property type="entry name" value="PLDc_2"/>
    <property type="match status" value="1"/>
</dbReference>